<name>F9ULR7_LACPL</name>
<dbReference type="STRING" id="220668.lp_0679"/>
<protein>
    <submittedName>
        <fullName evidence="1">Prophage P1 protein 56</fullName>
    </submittedName>
</protein>
<dbReference type="Proteomes" id="UP000000432">
    <property type="component" value="Chromosome"/>
</dbReference>
<dbReference type="InterPro" id="IPR021358">
    <property type="entry name" value="DUF2977"/>
</dbReference>
<reference evidence="1 2" key="1">
    <citation type="journal article" date="2003" name="Proc. Natl. Acad. Sci. U.S.A.">
        <title>Complete genome sequence of Lactobacillus plantarum WCFS1.</title>
        <authorList>
            <person name="Kleerebezem M."/>
            <person name="Boekhorst J."/>
            <person name="van Kranenburg R."/>
            <person name="Molenaar D."/>
            <person name="Kuipers O.P."/>
            <person name="Leer R."/>
            <person name="Tarchini R."/>
            <person name="Peters S.A."/>
            <person name="Sandbrink H.M."/>
            <person name="Fiers M.W."/>
            <person name="Stiekema W."/>
            <person name="Lankhorst R.M."/>
            <person name="Bron P.A."/>
            <person name="Hoffer S.M."/>
            <person name="Groot M.N."/>
            <person name="Kerkhoven R."/>
            <person name="de Vries M."/>
            <person name="Ursing B."/>
            <person name="de Vos W.M."/>
            <person name="Siezen R.J."/>
        </authorList>
    </citation>
    <scope>NUCLEOTIDE SEQUENCE [LARGE SCALE GENOMIC DNA]</scope>
    <source>
        <strain evidence="2">ATCC BAA-793 / NCIMB 8826 / WCFS1</strain>
    </source>
</reference>
<dbReference type="AlphaFoldDB" id="F9ULR7"/>
<dbReference type="EnsemblBacteria" id="CCC78156">
    <property type="protein sequence ID" value="CCC78156"/>
    <property type="gene ID" value="lp_0679"/>
</dbReference>
<gene>
    <name evidence="1" type="ordered locus">lp_0679</name>
</gene>
<evidence type="ECO:0000313" key="2">
    <source>
        <dbReference type="Proteomes" id="UP000000432"/>
    </source>
</evidence>
<dbReference type="EMBL" id="AL935263">
    <property type="protein sequence ID" value="CCC78156.1"/>
    <property type="molecule type" value="Genomic_DNA"/>
</dbReference>
<proteinExistence type="predicted"/>
<dbReference type="HOGENOM" id="CLU_2219797_0_0_9"/>
<reference key="2">
    <citation type="submission" date="2011-06" db="EMBL/GenBank/DDBJ databases">
        <title>Complete resequencing and reannotation of the Lactobacillus plantarum WCFS1 genome.</title>
        <authorList>
            <person name="Siezen R.J."/>
            <person name="Francke C."/>
            <person name="Renckens B."/>
            <person name="Boekhorst J."/>
            <person name="Wels M."/>
            <person name="Kleerebezem M."/>
            <person name="van Hijum S.A.F.T."/>
        </authorList>
    </citation>
    <scope>NUCLEOTIDE SEQUENCE</scope>
    <source>
        <strain>WCFS1</strain>
    </source>
</reference>
<dbReference type="RefSeq" id="WP_011101129.1">
    <property type="nucleotide sequence ID" value="NC_004567.2"/>
</dbReference>
<sequence>MQVKLDETKHVVSYALVGGLEDAIDYDESQLPADFLTATDSSAYWLIDGVLTKDPNYAPSIQPVVEDQPSNEQQSLTKLAQQVTEQQEHIASLEESLTQLVKGGTH</sequence>
<keyword evidence="2" id="KW-1185">Reference proteome</keyword>
<evidence type="ECO:0000313" key="1">
    <source>
        <dbReference type="EMBL" id="CCC78156.1"/>
    </source>
</evidence>
<organism evidence="1 2">
    <name type="scientific">Lactiplantibacillus plantarum (strain ATCC BAA-793 / NCIMB 8826 / WCFS1)</name>
    <name type="common">Lactobacillus plantarum</name>
    <dbReference type="NCBI Taxonomy" id="220668"/>
    <lineage>
        <taxon>Bacteria</taxon>
        <taxon>Bacillati</taxon>
        <taxon>Bacillota</taxon>
        <taxon>Bacilli</taxon>
        <taxon>Lactobacillales</taxon>
        <taxon>Lactobacillaceae</taxon>
        <taxon>Lactiplantibacillus</taxon>
    </lineage>
</organism>
<dbReference type="KEGG" id="lpl:lp_0679"/>
<dbReference type="Pfam" id="PF11192">
    <property type="entry name" value="DUF2977"/>
    <property type="match status" value="1"/>
</dbReference>
<reference evidence="1 2" key="3">
    <citation type="journal article" date="2012" name="J. Bacteriol.">
        <title>Complete resequencing and reannotation of the Lactobacillus plantarum WCFS1 genome.</title>
        <authorList>
            <person name="Siezen R.J."/>
            <person name="Francke C."/>
            <person name="Renckens B."/>
            <person name="Boekhorst J."/>
            <person name="Wels M."/>
            <person name="Kleerebezem M."/>
            <person name="van Hijum S.A.F.T."/>
        </authorList>
    </citation>
    <scope>NUCLEOTIDE SEQUENCE [LARGE SCALE GENOMIC DNA]</scope>
    <source>
        <strain evidence="2">ATCC BAA-793 / NCIMB 8826 / WCFS1</strain>
    </source>
</reference>
<dbReference type="PATRIC" id="fig|220668.9.peg.571"/>
<accession>F9ULR7</accession>